<keyword evidence="14" id="KW-1185">Reference proteome</keyword>
<dbReference type="GO" id="GO:0006351">
    <property type="term" value="P:DNA-templated transcription"/>
    <property type="evidence" value="ECO:0007669"/>
    <property type="project" value="InterPro"/>
</dbReference>
<dbReference type="PaxDb" id="3218-PP1S194_21V6.1"/>
<accession>A0A2K1J7I5</accession>
<keyword evidence="6 7" id="KW-0539">Nucleus</keyword>
<evidence type="ECO:0000256" key="1">
    <source>
        <dbReference type="ARBA" id="ARBA00004123"/>
    </source>
</evidence>
<keyword evidence="5 7" id="KW-0804">Transcription</keyword>
<dbReference type="InterPro" id="IPR039748">
    <property type="entry name" value="RPC3"/>
</dbReference>
<evidence type="ECO:0000256" key="8">
    <source>
        <dbReference type="SAM" id="MobiDB-lite"/>
    </source>
</evidence>
<dbReference type="Proteomes" id="UP000006727">
    <property type="component" value="Chromosome 16"/>
</dbReference>
<dbReference type="GO" id="GO:0003697">
    <property type="term" value="F:single-stranded DNA binding"/>
    <property type="evidence" value="ECO:0007669"/>
    <property type="project" value="UniProtKB-UniRule"/>
</dbReference>
<dbReference type="EnsemblPlants" id="Pp3c16_7220V3.2">
    <property type="protein sequence ID" value="Pp3c16_7220V3.2"/>
    <property type="gene ID" value="Pp3c16_7220"/>
</dbReference>
<comment type="subcellular location">
    <subcellularLocation>
        <location evidence="1 7">Nucleus</location>
    </subcellularLocation>
</comment>
<dbReference type="AlphaFoldDB" id="A0A2K1J7I5"/>
<evidence type="ECO:0000313" key="14">
    <source>
        <dbReference type="Proteomes" id="UP000006727"/>
    </source>
</evidence>
<dbReference type="OrthoDB" id="272392at2759"/>
<dbReference type="FunFam" id="1.10.10.10:FF:000515">
    <property type="entry name" value="DNA-directed RNA polymerase III subunit rpc3"/>
    <property type="match status" value="1"/>
</dbReference>
<evidence type="ECO:0000313" key="13">
    <source>
        <dbReference type="EnsemblPlants" id="Pp3c16_7220V3.1"/>
    </source>
</evidence>
<dbReference type="STRING" id="3218.A0A2K1J7I5"/>
<reference evidence="12 14" key="2">
    <citation type="journal article" date="2018" name="Plant J.">
        <title>The Physcomitrella patens chromosome-scale assembly reveals moss genome structure and evolution.</title>
        <authorList>
            <person name="Lang D."/>
            <person name="Ullrich K.K."/>
            <person name="Murat F."/>
            <person name="Fuchs J."/>
            <person name="Jenkins J."/>
            <person name="Haas F.B."/>
            <person name="Piednoel M."/>
            <person name="Gundlach H."/>
            <person name="Van Bel M."/>
            <person name="Meyberg R."/>
            <person name="Vives C."/>
            <person name="Morata J."/>
            <person name="Symeonidi A."/>
            <person name="Hiss M."/>
            <person name="Muchero W."/>
            <person name="Kamisugi Y."/>
            <person name="Saleh O."/>
            <person name="Blanc G."/>
            <person name="Decker E.L."/>
            <person name="van Gessel N."/>
            <person name="Grimwood J."/>
            <person name="Hayes R.D."/>
            <person name="Graham S.W."/>
            <person name="Gunter L.E."/>
            <person name="McDaniel S.F."/>
            <person name="Hoernstein S.N.W."/>
            <person name="Larsson A."/>
            <person name="Li F.W."/>
            <person name="Perroud P.F."/>
            <person name="Phillips J."/>
            <person name="Ranjan P."/>
            <person name="Rokshar D.S."/>
            <person name="Rothfels C.J."/>
            <person name="Schneider L."/>
            <person name="Shu S."/>
            <person name="Stevenson D.W."/>
            <person name="Thummler F."/>
            <person name="Tillich M."/>
            <person name="Villarreal Aguilar J.C."/>
            <person name="Widiez T."/>
            <person name="Wong G.K."/>
            <person name="Wymore A."/>
            <person name="Zhang Y."/>
            <person name="Zimmer A.D."/>
            <person name="Quatrano R.S."/>
            <person name="Mayer K.F.X."/>
            <person name="Goodstein D."/>
            <person name="Casacuberta J.M."/>
            <person name="Vandepoele K."/>
            <person name="Reski R."/>
            <person name="Cuming A.C."/>
            <person name="Tuskan G.A."/>
            <person name="Maumus F."/>
            <person name="Salse J."/>
            <person name="Schmutz J."/>
            <person name="Rensing S.A."/>
        </authorList>
    </citation>
    <scope>NUCLEOTIDE SEQUENCE [LARGE SCALE GENOMIC DNA]</scope>
    <source>
        <strain evidence="13 14">cv. Gransden 2004</strain>
    </source>
</reference>
<dbReference type="Gene3D" id="1.10.10.10">
    <property type="entry name" value="Winged helix-like DNA-binding domain superfamily/Winged helix DNA-binding domain"/>
    <property type="match status" value="4"/>
</dbReference>
<dbReference type="Pfam" id="PF08221">
    <property type="entry name" value="HTH_9"/>
    <property type="match status" value="1"/>
</dbReference>
<dbReference type="Pfam" id="PF05645">
    <property type="entry name" value="RNA_pol_Rpc82"/>
    <property type="match status" value="1"/>
</dbReference>
<evidence type="ECO:0000256" key="5">
    <source>
        <dbReference type="ARBA" id="ARBA00023163"/>
    </source>
</evidence>
<feature type="domain" description="RNA polymerase III Rpc82 C -terminal" evidence="9">
    <location>
        <begin position="253"/>
        <end position="384"/>
    </location>
</feature>
<feature type="domain" description="RNA polymerase III subunit RPC82-related helix-turn-helix" evidence="10">
    <location>
        <begin position="9"/>
        <end position="67"/>
    </location>
</feature>
<sequence>MATAYGRRLCCDLIQTHFGEFVQKVVKCLVYRGPLALADIARFSELNPSTLKSSLLVLVQHSCVQAYKVEHEGVGSAPPRVSTSYVPLCDNILHRMRFPKFLLAVREDLGEEAESLVEGLLEHGRLTLEQITQRTAAKAGKTEAEVVKGVKETFAKLVAARFIERCPAAEPSLQPKDSNVEPPKKVPRGAAKARGPILSAQDTVSEVVQRILKAAAPDETDRFRLPISMAGMSAPIVDNETTDPSSLPQKRKFEALKMDSKTAAAVDEKEVLWRVNFEQFLRKLRHQTCVDMVRTRLDAGAAIILSAMLQATGNQETSARQHHSVPLSMDAITQAVRSTPDGQHMTLERIRGLVAQLASDGVGFLAKAGEGGNSYAINMHNIIEARQRNEVEGIVLQRFGRECCRIYRLLAIKGQLEQKQIGERAMAPKNVKELLYRLLKEQYVQVQEIAKTSEHIASKSIYLWKVNYRAVLYRVLDDLYHAATNLCLRHAHEIQKEQEVLGLVDQLDATRDAGDGAQVSHVTLTSAQQDQVKRISRITKILDASLLKLDDAILLFHDF</sequence>
<evidence type="ECO:0000259" key="11">
    <source>
        <dbReference type="Pfam" id="PF22536"/>
    </source>
</evidence>
<evidence type="ECO:0000259" key="9">
    <source>
        <dbReference type="Pfam" id="PF05645"/>
    </source>
</evidence>
<dbReference type="InterPro" id="IPR008806">
    <property type="entry name" value="RNA_pol_III_Rpc82_C"/>
</dbReference>
<comment type="similarity">
    <text evidence="2 7">Belongs to the eukaryotic RPC3/POLR3C RNA polymerase subunit family.</text>
</comment>
<dbReference type="KEGG" id="ppp:112293444"/>
<dbReference type="InterPro" id="IPR013197">
    <property type="entry name" value="RNA_pol_III_RPC82-rel_HTH"/>
</dbReference>
<feature type="region of interest" description="Disordered" evidence="8">
    <location>
        <begin position="170"/>
        <end position="193"/>
    </location>
</feature>
<evidence type="ECO:0000256" key="3">
    <source>
        <dbReference type="ARBA" id="ARBA00016689"/>
    </source>
</evidence>
<dbReference type="Gramene" id="Pp3c16_7220V3.1">
    <property type="protein sequence ID" value="Pp3c16_7220V3.1"/>
    <property type="gene ID" value="Pp3c16_7220"/>
</dbReference>
<dbReference type="GeneID" id="112293444"/>
<dbReference type="OMA" id="GQYVVHM"/>
<dbReference type="EnsemblPlants" id="Pp3c16_7220V3.1">
    <property type="protein sequence ID" value="Pp3c16_7220V3.1"/>
    <property type="gene ID" value="Pp3c16_7220"/>
</dbReference>
<dbReference type="PANTHER" id="PTHR12949">
    <property type="entry name" value="RNA POLYMERASE III DNA DIRECTED -RELATED"/>
    <property type="match status" value="1"/>
</dbReference>
<comment type="function">
    <text evidence="7">DNA-dependent RNA polymerase catalyzes the transcription of DNA into RNA using the four ribonucleoside triphosphates as substrates. Specific core component of RNA polymerase III which synthesizes small RNAs, such as 5S rRNA and tRNAs.</text>
</comment>
<dbReference type="Pfam" id="PF22536">
    <property type="entry name" value="WHD_POLR3C"/>
    <property type="match status" value="1"/>
</dbReference>
<organism evidence="12">
    <name type="scientific">Physcomitrium patens</name>
    <name type="common">Spreading-leaved earth moss</name>
    <name type="synonym">Physcomitrella patens</name>
    <dbReference type="NCBI Taxonomy" id="3218"/>
    <lineage>
        <taxon>Eukaryota</taxon>
        <taxon>Viridiplantae</taxon>
        <taxon>Streptophyta</taxon>
        <taxon>Embryophyta</taxon>
        <taxon>Bryophyta</taxon>
        <taxon>Bryophytina</taxon>
        <taxon>Bryopsida</taxon>
        <taxon>Funariidae</taxon>
        <taxon>Funariales</taxon>
        <taxon>Funariaceae</taxon>
        <taxon>Physcomitrium</taxon>
    </lineage>
</organism>
<evidence type="ECO:0000256" key="4">
    <source>
        <dbReference type="ARBA" id="ARBA00022478"/>
    </source>
</evidence>
<dbReference type="FunFam" id="1.10.10.10:FF:000218">
    <property type="entry name" value="DNA-directed RNA polymerase III subunit RPC3"/>
    <property type="match status" value="1"/>
</dbReference>
<feature type="domain" description="DNA-directed RNA polymerase III subunit RPC3 winged-helix" evidence="11">
    <location>
        <begin position="391"/>
        <end position="466"/>
    </location>
</feature>
<reference evidence="12 14" key="1">
    <citation type="journal article" date="2008" name="Science">
        <title>The Physcomitrella genome reveals evolutionary insights into the conquest of land by plants.</title>
        <authorList>
            <person name="Rensing S."/>
            <person name="Lang D."/>
            <person name="Zimmer A."/>
            <person name="Terry A."/>
            <person name="Salamov A."/>
            <person name="Shapiro H."/>
            <person name="Nishiyama T."/>
            <person name="Perroud P.-F."/>
            <person name="Lindquist E."/>
            <person name="Kamisugi Y."/>
            <person name="Tanahashi T."/>
            <person name="Sakakibara K."/>
            <person name="Fujita T."/>
            <person name="Oishi K."/>
            <person name="Shin-I T."/>
            <person name="Kuroki Y."/>
            <person name="Toyoda A."/>
            <person name="Suzuki Y."/>
            <person name="Hashimoto A."/>
            <person name="Yamaguchi K."/>
            <person name="Sugano A."/>
            <person name="Kohara Y."/>
            <person name="Fujiyama A."/>
            <person name="Anterola A."/>
            <person name="Aoki S."/>
            <person name="Ashton N."/>
            <person name="Barbazuk W.B."/>
            <person name="Barker E."/>
            <person name="Bennetzen J."/>
            <person name="Bezanilla M."/>
            <person name="Blankenship R."/>
            <person name="Cho S.H."/>
            <person name="Dutcher S."/>
            <person name="Estelle M."/>
            <person name="Fawcett J.A."/>
            <person name="Gundlach H."/>
            <person name="Hanada K."/>
            <person name="Heyl A."/>
            <person name="Hicks K.A."/>
            <person name="Hugh J."/>
            <person name="Lohr M."/>
            <person name="Mayer K."/>
            <person name="Melkozernov A."/>
            <person name="Murata T."/>
            <person name="Nelson D."/>
            <person name="Pils B."/>
            <person name="Prigge M."/>
            <person name="Reiss B."/>
            <person name="Renner T."/>
            <person name="Rombauts S."/>
            <person name="Rushton P."/>
            <person name="Sanderfoot A."/>
            <person name="Schween G."/>
            <person name="Shiu S.-H."/>
            <person name="Stueber K."/>
            <person name="Theodoulou F.L."/>
            <person name="Tu H."/>
            <person name="Van de Peer Y."/>
            <person name="Verrier P.J."/>
            <person name="Waters E."/>
            <person name="Wood A."/>
            <person name="Yang L."/>
            <person name="Cove D."/>
            <person name="Cuming A."/>
            <person name="Hasebe M."/>
            <person name="Lucas S."/>
            <person name="Mishler D.B."/>
            <person name="Reski R."/>
            <person name="Grigoriev I."/>
            <person name="Quatrano R.S."/>
            <person name="Boore J.L."/>
        </authorList>
    </citation>
    <scope>NUCLEOTIDE SEQUENCE [LARGE SCALE GENOMIC DNA]</scope>
    <source>
        <strain evidence="13 14">cv. Gransden 2004</strain>
    </source>
</reference>
<reference evidence="13" key="3">
    <citation type="submission" date="2020-12" db="UniProtKB">
        <authorList>
            <consortium name="EnsemblPlants"/>
        </authorList>
    </citation>
    <scope>IDENTIFICATION</scope>
</reference>
<dbReference type="InterPro" id="IPR036388">
    <property type="entry name" value="WH-like_DNA-bd_sf"/>
</dbReference>
<protein>
    <recommendedName>
        <fullName evidence="3 7">DNA-directed RNA polymerase III subunit RPC3</fullName>
        <shortName evidence="7">RNA polymerase III subunit C3</shortName>
    </recommendedName>
</protein>
<evidence type="ECO:0000256" key="6">
    <source>
        <dbReference type="ARBA" id="ARBA00023242"/>
    </source>
</evidence>
<keyword evidence="4 7" id="KW-0240">DNA-directed RNA polymerase</keyword>
<gene>
    <name evidence="13" type="primary">LOC112293444</name>
    <name evidence="12" type="ORF">PHYPA_020599</name>
</gene>
<comment type="subunit">
    <text evidence="7">Component of the RNA polymerase III (Pol III) complex consisting of 17 subunits.</text>
</comment>
<proteinExistence type="inferred from homology"/>
<evidence type="ECO:0000256" key="2">
    <source>
        <dbReference type="ARBA" id="ARBA00007206"/>
    </source>
</evidence>
<evidence type="ECO:0000313" key="12">
    <source>
        <dbReference type="EMBL" id="PNR37490.1"/>
    </source>
</evidence>
<dbReference type="FunFam" id="1.10.10.10:FF:000420">
    <property type="entry name" value="RNA polymerase III subunit, putative"/>
    <property type="match status" value="1"/>
</dbReference>
<dbReference type="InterPro" id="IPR055207">
    <property type="entry name" value="POLR3C_WHD"/>
</dbReference>
<evidence type="ECO:0000259" key="10">
    <source>
        <dbReference type="Pfam" id="PF08221"/>
    </source>
</evidence>
<dbReference type="GO" id="GO:0005666">
    <property type="term" value="C:RNA polymerase III complex"/>
    <property type="evidence" value="ECO:0000318"/>
    <property type="project" value="GO_Central"/>
</dbReference>
<name>A0A2K1J7I5_PHYPA</name>
<dbReference type="Gramene" id="Pp3c16_7220V3.2">
    <property type="protein sequence ID" value="Pp3c16_7220V3.2"/>
    <property type="gene ID" value="Pp3c16_7220"/>
</dbReference>
<dbReference type="EMBL" id="ABEU02000016">
    <property type="protein sequence ID" value="PNR37490.1"/>
    <property type="molecule type" value="Genomic_DNA"/>
</dbReference>
<evidence type="ECO:0000256" key="7">
    <source>
        <dbReference type="RuleBase" id="RU367076"/>
    </source>
</evidence>
<dbReference type="FunCoup" id="A0A2K1J7I5">
    <property type="interactions" value="3919"/>
</dbReference>
<dbReference type="PANTHER" id="PTHR12949:SF0">
    <property type="entry name" value="DNA-DIRECTED RNA POLYMERASE III SUBUNIT RPC3"/>
    <property type="match status" value="1"/>
</dbReference>
<dbReference type="RefSeq" id="XP_024398613.1">
    <property type="nucleotide sequence ID" value="XM_024542845.2"/>
</dbReference>